<protein>
    <submittedName>
        <fullName evidence="2">Serine hydrolase</fullName>
    </submittedName>
</protein>
<organism evidence="2 3">
    <name type="scientific">Candidatus Viadribacter manganicus</name>
    <dbReference type="NCBI Taxonomy" id="1759059"/>
    <lineage>
        <taxon>Bacteria</taxon>
        <taxon>Pseudomonadati</taxon>
        <taxon>Pseudomonadota</taxon>
        <taxon>Alphaproteobacteria</taxon>
        <taxon>Hyphomonadales</taxon>
        <taxon>Hyphomonadaceae</taxon>
        <taxon>Candidatus Viadribacter</taxon>
    </lineage>
</organism>
<evidence type="ECO:0000313" key="3">
    <source>
        <dbReference type="Proteomes" id="UP000092498"/>
    </source>
</evidence>
<dbReference type="GO" id="GO:0016787">
    <property type="term" value="F:hydrolase activity"/>
    <property type="evidence" value="ECO:0007669"/>
    <property type="project" value="UniProtKB-KW"/>
</dbReference>
<keyword evidence="3" id="KW-1185">Reference proteome</keyword>
<sequence>MKLSALIFTAALAGCASSSLPTTQRLEGVALDGRVEALMAREHVVGMAVAIVDHGEITHLNAYGLRNRENALPLQTDTIMYGASVTKAAFAYMVMQLVDEGRIDLDRSIAEYLPRPLPEYEDYTDLAGDERWRQLTPRILLTHRSGLANMRFLEEDQRLRFHFTPGEHYAYSNEGIWVLQIVLEQGLGLDVGAEMQRRVFDRFGMTRTSMQWRDDFGANLADGYMMDGTFEPHDRRDNVAAAGSMDTTIADQARMWRGMFAGEGLSPAARAEWAAAQFPIRTAQKFPTIQFFNTVDARGEASDLSASLVGETWNGPNDRYFSKGGHNDWTGNLVICAERQQRCLIMFGNSVRAETIFPEIAELVLGQTDFPFWWTYPELQAHE</sequence>
<proteinExistence type="predicted"/>
<name>A0A1B1AHB4_9PROT</name>
<gene>
    <name evidence="2" type="ORF">ATE48_08480</name>
</gene>
<feature type="domain" description="Beta-lactamase-related" evidence="1">
    <location>
        <begin position="32"/>
        <end position="352"/>
    </location>
</feature>
<dbReference type="PANTHER" id="PTHR43283:SF18">
    <property type="match status" value="1"/>
</dbReference>
<dbReference type="PANTHER" id="PTHR43283">
    <property type="entry name" value="BETA-LACTAMASE-RELATED"/>
    <property type="match status" value="1"/>
</dbReference>
<dbReference type="EMBL" id="CP013244">
    <property type="protein sequence ID" value="ANP45953.1"/>
    <property type="molecule type" value="Genomic_DNA"/>
</dbReference>
<dbReference type="RefSeq" id="WP_066770117.1">
    <property type="nucleotide sequence ID" value="NZ_CP013244.1"/>
</dbReference>
<keyword evidence="2" id="KW-0378">Hydrolase</keyword>
<dbReference type="InterPro" id="IPR012338">
    <property type="entry name" value="Beta-lactam/transpept-like"/>
</dbReference>
<dbReference type="PROSITE" id="PS51257">
    <property type="entry name" value="PROKAR_LIPOPROTEIN"/>
    <property type="match status" value="1"/>
</dbReference>
<dbReference type="OrthoDB" id="119951at2"/>
<dbReference type="InParanoid" id="A0A1B1AHB4"/>
<dbReference type="Pfam" id="PF00144">
    <property type="entry name" value="Beta-lactamase"/>
    <property type="match status" value="1"/>
</dbReference>
<dbReference type="Gene3D" id="3.40.710.10">
    <property type="entry name" value="DD-peptidase/beta-lactamase superfamily"/>
    <property type="match status" value="1"/>
</dbReference>
<evidence type="ECO:0000259" key="1">
    <source>
        <dbReference type="Pfam" id="PF00144"/>
    </source>
</evidence>
<reference evidence="2 3" key="1">
    <citation type="submission" date="2015-11" db="EMBL/GenBank/DDBJ databases">
        <title>Whole-Genome Sequence of Candidatus Oderbacter manganicum from the National Park Lower Oder Valley, Germany.</title>
        <authorList>
            <person name="Braun B."/>
            <person name="Liere K."/>
            <person name="Szewzyk U."/>
        </authorList>
    </citation>
    <scope>NUCLEOTIDE SEQUENCE [LARGE SCALE GENOMIC DNA]</scope>
    <source>
        <strain evidence="2 3">OTSz_A_272</strain>
    </source>
</reference>
<accession>A0A1B1AHB4</accession>
<dbReference type="Proteomes" id="UP000092498">
    <property type="component" value="Chromosome"/>
</dbReference>
<dbReference type="InterPro" id="IPR001466">
    <property type="entry name" value="Beta-lactam-related"/>
</dbReference>
<dbReference type="AlphaFoldDB" id="A0A1B1AHB4"/>
<evidence type="ECO:0000313" key="2">
    <source>
        <dbReference type="EMBL" id="ANP45953.1"/>
    </source>
</evidence>
<dbReference type="KEGG" id="cbot:ATE48_08480"/>
<dbReference type="InterPro" id="IPR050789">
    <property type="entry name" value="Diverse_Enzym_Activities"/>
</dbReference>
<dbReference type="SUPFAM" id="SSF56601">
    <property type="entry name" value="beta-lactamase/transpeptidase-like"/>
    <property type="match status" value="1"/>
</dbReference>
<dbReference type="STRING" id="1759059.ATE48_08480"/>